<dbReference type="AlphaFoldDB" id="A0A835PS77"/>
<feature type="compositionally biased region" description="Polar residues" evidence="1">
    <location>
        <begin position="1"/>
        <end position="19"/>
    </location>
</feature>
<evidence type="ECO:0000313" key="3">
    <source>
        <dbReference type="Proteomes" id="UP000639772"/>
    </source>
</evidence>
<name>A0A835PS77_VANPL</name>
<sequence>MPQEVDQQQTRCNDSSEQVHSIKGVGKGITNEFVFNANSIRDNLSNSFLGELGFKKAVQETGEIIVKAFVLRDQLVGKRGSGNKPTLLEPEYYEMLQEKKIPRCRQRQEGPSRTF</sequence>
<evidence type="ECO:0000256" key="1">
    <source>
        <dbReference type="SAM" id="MobiDB-lite"/>
    </source>
</evidence>
<accession>A0A835PS77</accession>
<proteinExistence type="predicted"/>
<gene>
    <name evidence="2" type="ORF">HPP92_024435</name>
</gene>
<comment type="caution">
    <text evidence="2">The sequence shown here is derived from an EMBL/GenBank/DDBJ whole genome shotgun (WGS) entry which is preliminary data.</text>
</comment>
<organism evidence="2 3">
    <name type="scientific">Vanilla planifolia</name>
    <name type="common">Vanilla</name>
    <dbReference type="NCBI Taxonomy" id="51239"/>
    <lineage>
        <taxon>Eukaryota</taxon>
        <taxon>Viridiplantae</taxon>
        <taxon>Streptophyta</taxon>
        <taxon>Embryophyta</taxon>
        <taxon>Tracheophyta</taxon>
        <taxon>Spermatophyta</taxon>
        <taxon>Magnoliopsida</taxon>
        <taxon>Liliopsida</taxon>
        <taxon>Asparagales</taxon>
        <taxon>Orchidaceae</taxon>
        <taxon>Vanilloideae</taxon>
        <taxon>Vanilleae</taxon>
        <taxon>Vanilla</taxon>
    </lineage>
</organism>
<reference evidence="2 3" key="1">
    <citation type="journal article" date="2020" name="Nat. Food">
        <title>A phased Vanilla planifolia genome enables genetic improvement of flavour and production.</title>
        <authorList>
            <person name="Hasing T."/>
            <person name="Tang H."/>
            <person name="Brym M."/>
            <person name="Khazi F."/>
            <person name="Huang T."/>
            <person name="Chambers A.H."/>
        </authorList>
    </citation>
    <scope>NUCLEOTIDE SEQUENCE [LARGE SCALE GENOMIC DNA]</scope>
    <source>
        <tissue evidence="2">Leaf</tissue>
    </source>
</reference>
<dbReference type="EMBL" id="JADCNM010000013">
    <property type="protein sequence ID" value="KAG0456647.1"/>
    <property type="molecule type" value="Genomic_DNA"/>
</dbReference>
<protein>
    <submittedName>
        <fullName evidence="2">Uncharacterized protein</fullName>
    </submittedName>
</protein>
<dbReference type="Proteomes" id="UP000639772">
    <property type="component" value="Chromosome 13"/>
</dbReference>
<feature type="region of interest" description="Disordered" evidence="1">
    <location>
        <begin position="1"/>
        <end position="20"/>
    </location>
</feature>
<evidence type="ECO:0000313" key="2">
    <source>
        <dbReference type="EMBL" id="KAG0456647.1"/>
    </source>
</evidence>